<dbReference type="InterPro" id="IPR025164">
    <property type="entry name" value="Toastrack_DUF4097"/>
</dbReference>
<proteinExistence type="predicted"/>
<dbReference type="AlphaFoldDB" id="A0A919D1L5"/>
<name>A0A919D1L5_9ACTN</name>
<comment type="caution">
    <text evidence="2">The sequence shown here is derived from an EMBL/GenBank/DDBJ whole genome shotgun (WGS) entry which is preliminary data.</text>
</comment>
<dbReference type="Proteomes" id="UP000655443">
    <property type="component" value="Unassembled WGS sequence"/>
</dbReference>
<dbReference type="Pfam" id="PF13349">
    <property type="entry name" value="DUF4097"/>
    <property type="match status" value="1"/>
</dbReference>
<dbReference type="RefSeq" id="WP_189952778.1">
    <property type="nucleotide sequence ID" value="NZ_BMVG01000006.1"/>
</dbReference>
<evidence type="ECO:0000259" key="1">
    <source>
        <dbReference type="Pfam" id="PF13349"/>
    </source>
</evidence>
<feature type="domain" description="DUF4097" evidence="1">
    <location>
        <begin position="117"/>
        <end position="238"/>
    </location>
</feature>
<reference evidence="2" key="1">
    <citation type="journal article" date="2014" name="Int. J. Syst. Evol. Microbiol.">
        <title>Complete genome sequence of Corynebacterium casei LMG S-19264T (=DSM 44701T), isolated from a smear-ripened cheese.</title>
        <authorList>
            <consortium name="US DOE Joint Genome Institute (JGI-PGF)"/>
            <person name="Walter F."/>
            <person name="Albersmeier A."/>
            <person name="Kalinowski J."/>
            <person name="Ruckert C."/>
        </authorList>
    </citation>
    <scope>NUCLEOTIDE SEQUENCE</scope>
    <source>
        <strain evidence="2">JCM 4714</strain>
    </source>
</reference>
<sequence length="241" mass="25031">MIHRLTHRSTSRPAFRPAGRLLSTATAVTTAGVLLSGCSGFASDRHREVSYGVRAPVHKLVIKGDTGDVRVTGGSTTVSVTERQNYRSSPPHTTHTTAADGTLTLTYDCDDCGVDYDVNVPTGTTVSVAEDTGDVSLTALGGPVTAETDTGDITGTRLTAERAELTTDTGEVRAAFSRTPSAVQAGTQTGDIDIAVPRGTRYAVRAGAQTGKVDVRVDQADDSPRAITAKAQTGDVTVEPA</sequence>
<reference evidence="2" key="2">
    <citation type="submission" date="2020-09" db="EMBL/GenBank/DDBJ databases">
        <authorList>
            <person name="Sun Q."/>
            <person name="Ohkuma M."/>
        </authorList>
    </citation>
    <scope>NUCLEOTIDE SEQUENCE</scope>
    <source>
        <strain evidence="2">JCM 4714</strain>
    </source>
</reference>
<dbReference type="EMBL" id="BMVG01000006">
    <property type="protein sequence ID" value="GHE03638.1"/>
    <property type="molecule type" value="Genomic_DNA"/>
</dbReference>
<protein>
    <recommendedName>
        <fullName evidence="1">DUF4097 domain-containing protein</fullName>
    </recommendedName>
</protein>
<accession>A0A919D1L5</accession>
<keyword evidence="3" id="KW-1185">Reference proteome</keyword>
<evidence type="ECO:0000313" key="2">
    <source>
        <dbReference type="EMBL" id="GHE03638.1"/>
    </source>
</evidence>
<evidence type="ECO:0000313" key="3">
    <source>
        <dbReference type="Proteomes" id="UP000655443"/>
    </source>
</evidence>
<gene>
    <name evidence="2" type="ORF">GCM10010339_31760</name>
</gene>
<organism evidence="2 3">
    <name type="scientific">Streptomyces alanosinicus</name>
    <dbReference type="NCBI Taxonomy" id="68171"/>
    <lineage>
        <taxon>Bacteria</taxon>
        <taxon>Bacillati</taxon>
        <taxon>Actinomycetota</taxon>
        <taxon>Actinomycetes</taxon>
        <taxon>Kitasatosporales</taxon>
        <taxon>Streptomycetaceae</taxon>
        <taxon>Streptomyces</taxon>
    </lineage>
</organism>